<dbReference type="GO" id="GO:0043005">
    <property type="term" value="C:neuron projection"/>
    <property type="evidence" value="ECO:0007669"/>
    <property type="project" value="TreeGrafter"/>
</dbReference>
<dbReference type="PANTHER" id="PTHR12231">
    <property type="entry name" value="CTX-RELATED TYPE I TRANSMEMBRANE PROTEIN"/>
    <property type="match status" value="1"/>
</dbReference>
<dbReference type="InterPro" id="IPR051170">
    <property type="entry name" value="Neural/epithelial_adhesion"/>
</dbReference>
<dbReference type="InterPro" id="IPR036179">
    <property type="entry name" value="Ig-like_dom_sf"/>
</dbReference>
<evidence type="ECO:0000256" key="3">
    <source>
        <dbReference type="ARBA" id="ARBA00023157"/>
    </source>
</evidence>
<dbReference type="AlphaFoldDB" id="A0AAE1D5M1"/>
<feature type="domain" description="Ig-like" evidence="6">
    <location>
        <begin position="35"/>
        <end position="130"/>
    </location>
</feature>
<dbReference type="SMART" id="SM00409">
    <property type="entry name" value="IG"/>
    <property type="match status" value="3"/>
</dbReference>
<dbReference type="Gene3D" id="2.60.40.10">
    <property type="entry name" value="Immunoglobulins"/>
    <property type="match status" value="3"/>
</dbReference>
<dbReference type="Pfam" id="PF13927">
    <property type="entry name" value="Ig_3"/>
    <property type="match status" value="2"/>
</dbReference>
<feature type="domain" description="Ig-like" evidence="6">
    <location>
        <begin position="137"/>
        <end position="228"/>
    </location>
</feature>
<keyword evidence="1" id="KW-0732">Signal</keyword>
<feature type="domain" description="Ig-like" evidence="6">
    <location>
        <begin position="239"/>
        <end position="337"/>
    </location>
</feature>
<reference evidence="7" key="1">
    <citation type="journal article" date="2023" name="G3 (Bethesda)">
        <title>A reference genome for the long-term kleptoplast-retaining sea slug Elysia crispata morphotype clarki.</title>
        <authorList>
            <person name="Eastman K.E."/>
            <person name="Pendleton A.L."/>
            <person name="Shaikh M.A."/>
            <person name="Suttiyut T."/>
            <person name="Ogas R."/>
            <person name="Tomko P."/>
            <person name="Gavelis G."/>
            <person name="Widhalm J.R."/>
            <person name="Wisecaver J.H."/>
        </authorList>
    </citation>
    <scope>NUCLEOTIDE SEQUENCE</scope>
    <source>
        <strain evidence="7">ECLA1</strain>
    </source>
</reference>
<dbReference type="PANTHER" id="PTHR12231:SF253">
    <property type="entry name" value="DPR-INTERACTING PROTEIN ETA, ISOFORM B-RELATED"/>
    <property type="match status" value="1"/>
</dbReference>
<keyword evidence="4" id="KW-0393">Immunoglobulin domain</keyword>
<dbReference type="EMBL" id="JAWDGP010005385">
    <property type="protein sequence ID" value="KAK3757333.1"/>
    <property type="molecule type" value="Genomic_DNA"/>
</dbReference>
<name>A0AAE1D5M1_9GAST</name>
<protein>
    <recommendedName>
        <fullName evidence="6">Ig-like domain-containing protein</fullName>
    </recommendedName>
</protein>
<dbReference type="SMART" id="SM00408">
    <property type="entry name" value="IGc2"/>
    <property type="match status" value="3"/>
</dbReference>
<evidence type="ECO:0000256" key="5">
    <source>
        <dbReference type="SAM" id="MobiDB-lite"/>
    </source>
</evidence>
<dbReference type="Proteomes" id="UP001283361">
    <property type="component" value="Unassembled WGS sequence"/>
</dbReference>
<sequence length="463" mass="52679">MKRSKDFILLVVAEIFVVLLTADCLEMAMDRRKQPIFDATIANVTVTEGEIAILPCRVKYLGRYDIIWSRESPYVVLTHKDRRIIDDDRMSVERPTTPAWNLHIRDAEHNDTNRYLCTINTSPVMSKNVVLNVIVPPKILINSSMENVEVLEGGSANLFCNAVGKPEPRVEWHRLTVTDKGEQTQSKLCSNSNKVGSDGEVLVIHNITRHCGDTYQCVATNNRGDSVSKDIKVHVLFPPEVTVPSTRLGQEVGKETVLDCNVTASDPLRKAVWMKDGKEVKTSMGDEDKIRIDLYKESKYTRILSLRLMMIRKEHFGVYTCVGANSLGEAMANMTLYDYSLHRRNHMRTTTLSTTTQRGDSHPSFVYPPRRQHHHPNRDFHKENRKSYNDRNRNHIVKDGRLRYKTGRPNYDHVSSDERNSRTRETSSKDGGSRKGVTVGLLAVQMASAWLISMGLRIPFSLL</sequence>
<keyword evidence="2" id="KW-0677">Repeat</keyword>
<feature type="compositionally biased region" description="Basic and acidic residues" evidence="5">
    <location>
        <begin position="377"/>
        <end position="402"/>
    </location>
</feature>
<evidence type="ECO:0000256" key="4">
    <source>
        <dbReference type="ARBA" id="ARBA00023319"/>
    </source>
</evidence>
<dbReference type="InterPro" id="IPR003598">
    <property type="entry name" value="Ig_sub2"/>
</dbReference>
<dbReference type="SUPFAM" id="SSF48726">
    <property type="entry name" value="Immunoglobulin"/>
    <property type="match status" value="3"/>
</dbReference>
<keyword evidence="3" id="KW-1015">Disulfide bond</keyword>
<dbReference type="Pfam" id="PF07686">
    <property type="entry name" value="V-set"/>
    <property type="match status" value="1"/>
</dbReference>
<comment type="caution">
    <text evidence="7">The sequence shown here is derived from an EMBL/GenBank/DDBJ whole genome shotgun (WGS) entry which is preliminary data.</text>
</comment>
<proteinExistence type="predicted"/>
<evidence type="ECO:0000259" key="6">
    <source>
        <dbReference type="PROSITE" id="PS50835"/>
    </source>
</evidence>
<feature type="region of interest" description="Disordered" evidence="5">
    <location>
        <begin position="350"/>
        <end position="435"/>
    </location>
</feature>
<dbReference type="InterPro" id="IPR013783">
    <property type="entry name" value="Ig-like_fold"/>
</dbReference>
<evidence type="ECO:0000313" key="8">
    <source>
        <dbReference type="Proteomes" id="UP001283361"/>
    </source>
</evidence>
<dbReference type="PROSITE" id="PS50835">
    <property type="entry name" value="IG_LIKE"/>
    <property type="match status" value="3"/>
</dbReference>
<evidence type="ECO:0000256" key="1">
    <source>
        <dbReference type="ARBA" id="ARBA00022729"/>
    </source>
</evidence>
<evidence type="ECO:0000256" key="2">
    <source>
        <dbReference type="ARBA" id="ARBA00022737"/>
    </source>
</evidence>
<dbReference type="InterPro" id="IPR013106">
    <property type="entry name" value="Ig_V-set"/>
</dbReference>
<organism evidence="7 8">
    <name type="scientific">Elysia crispata</name>
    <name type="common">lettuce slug</name>
    <dbReference type="NCBI Taxonomy" id="231223"/>
    <lineage>
        <taxon>Eukaryota</taxon>
        <taxon>Metazoa</taxon>
        <taxon>Spiralia</taxon>
        <taxon>Lophotrochozoa</taxon>
        <taxon>Mollusca</taxon>
        <taxon>Gastropoda</taxon>
        <taxon>Heterobranchia</taxon>
        <taxon>Euthyneura</taxon>
        <taxon>Panpulmonata</taxon>
        <taxon>Sacoglossa</taxon>
        <taxon>Placobranchoidea</taxon>
        <taxon>Plakobranchidae</taxon>
        <taxon>Elysia</taxon>
    </lineage>
</organism>
<feature type="compositionally biased region" description="Basic and acidic residues" evidence="5">
    <location>
        <begin position="410"/>
        <end position="433"/>
    </location>
</feature>
<dbReference type="InterPro" id="IPR007110">
    <property type="entry name" value="Ig-like_dom"/>
</dbReference>
<gene>
    <name evidence="7" type="ORF">RRG08_008992</name>
</gene>
<keyword evidence="8" id="KW-1185">Reference proteome</keyword>
<evidence type="ECO:0000313" key="7">
    <source>
        <dbReference type="EMBL" id="KAK3757333.1"/>
    </source>
</evidence>
<accession>A0AAE1D5M1</accession>
<dbReference type="InterPro" id="IPR003599">
    <property type="entry name" value="Ig_sub"/>
</dbReference>